<organism evidence="2 3">
    <name type="scientific">Acetitomaculum ruminis DSM 5522</name>
    <dbReference type="NCBI Taxonomy" id="1120918"/>
    <lineage>
        <taxon>Bacteria</taxon>
        <taxon>Bacillati</taxon>
        <taxon>Bacillota</taxon>
        <taxon>Clostridia</taxon>
        <taxon>Lachnospirales</taxon>
        <taxon>Lachnospiraceae</taxon>
        <taxon>Acetitomaculum</taxon>
    </lineage>
</organism>
<feature type="transmembrane region" description="Helical" evidence="1">
    <location>
        <begin position="88"/>
        <end position="106"/>
    </location>
</feature>
<protein>
    <submittedName>
        <fullName evidence="2">Uncharacterized protein</fullName>
    </submittedName>
</protein>
<keyword evidence="1" id="KW-0812">Transmembrane</keyword>
<dbReference type="STRING" id="1120918.SAMN05216249_11041"/>
<proteinExistence type="predicted"/>
<dbReference type="RefSeq" id="WP_092872464.1">
    <property type="nucleotide sequence ID" value="NZ_FOJY01000010.1"/>
</dbReference>
<feature type="transmembrane region" description="Helical" evidence="1">
    <location>
        <begin position="214"/>
        <end position="238"/>
    </location>
</feature>
<name>A0A1I0YJY8_9FIRM</name>
<keyword evidence="1" id="KW-0472">Membrane</keyword>
<feature type="transmembrane region" description="Helical" evidence="1">
    <location>
        <begin position="244"/>
        <end position="264"/>
    </location>
</feature>
<evidence type="ECO:0000256" key="1">
    <source>
        <dbReference type="SAM" id="Phobius"/>
    </source>
</evidence>
<keyword evidence="1" id="KW-1133">Transmembrane helix</keyword>
<evidence type="ECO:0000313" key="2">
    <source>
        <dbReference type="EMBL" id="SFB13096.1"/>
    </source>
</evidence>
<dbReference type="OrthoDB" id="1766220at2"/>
<gene>
    <name evidence="2" type="ORF">SAMN05216249_11041</name>
</gene>
<sequence>MESSLIFKTYVNDFYAKYKFILVPIFKFILTFAALMLINMNLGYFEKVNNIIVALFFAFICAFLPQDFMALTLYGLVIVNLIAFSKEIAIVPALLILLLWLVCARFNRKELYVAVLTVVLMNIKIGMAVPVIMGLLGSSLSILPVGSGVIIYYVLNYISKNATTIQNVHDDSMIEKIGYIANQIFENKTMLVMMITFVLCTLIVYLIRKSFLDNAWTIAIVAGILVLLIGPLLGGVLVNVDIDIVSLAIGNISALILGFAVLFFNYSGDYSRVEHVEFEDDNYYYYVKAVSKKKLAAPDKKVKTINSREKSAGEIADFDENKEYEEIIRQAMDEHYKN</sequence>
<dbReference type="AlphaFoldDB" id="A0A1I0YJY8"/>
<feature type="transmembrane region" description="Helical" evidence="1">
    <location>
        <begin position="51"/>
        <end position="82"/>
    </location>
</feature>
<dbReference type="Proteomes" id="UP000198838">
    <property type="component" value="Unassembled WGS sequence"/>
</dbReference>
<evidence type="ECO:0000313" key="3">
    <source>
        <dbReference type="Proteomes" id="UP000198838"/>
    </source>
</evidence>
<dbReference type="EMBL" id="FOJY01000010">
    <property type="protein sequence ID" value="SFB13096.1"/>
    <property type="molecule type" value="Genomic_DNA"/>
</dbReference>
<feature type="transmembrane region" description="Helical" evidence="1">
    <location>
        <begin position="20"/>
        <end position="39"/>
    </location>
</feature>
<accession>A0A1I0YJY8</accession>
<reference evidence="2 3" key="1">
    <citation type="submission" date="2016-10" db="EMBL/GenBank/DDBJ databases">
        <authorList>
            <person name="de Groot N.N."/>
        </authorList>
    </citation>
    <scope>NUCLEOTIDE SEQUENCE [LARGE SCALE GENOMIC DNA]</scope>
    <source>
        <strain evidence="2 3">DSM 5522</strain>
    </source>
</reference>
<feature type="transmembrane region" description="Helical" evidence="1">
    <location>
        <begin position="189"/>
        <end position="207"/>
    </location>
</feature>
<feature type="transmembrane region" description="Helical" evidence="1">
    <location>
        <begin position="127"/>
        <end position="155"/>
    </location>
</feature>
<keyword evidence="3" id="KW-1185">Reference proteome</keyword>